<reference evidence="1" key="1">
    <citation type="submission" date="2021-05" db="EMBL/GenBank/DDBJ databases">
        <title>Comparative genomics of three Colletotrichum scovillei strains and genetic complementation revealed genes involved fungal growth and virulence on chili pepper.</title>
        <authorList>
            <person name="Hsieh D.-K."/>
            <person name="Chuang S.-C."/>
            <person name="Chen C.-Y."/>
            <person name="Chao Y.-T."/>
            <person name="Lu M.-Y.J."/>
            <person name="Lee M.-H."/>
            <person name="Shih M.-C."/>
        </authorList>
    </citation>
    <scope>NUCLEOTIDE SEQUENCE</scope>
    <source>
        <strain evidence="1">Coll-153</strain>
    </source>
</reference>
<organism evidence="1 2">
    <name type="scientific">Colletotrichum scovillei</name>
    <dbReference type="NCBI Taxonomy" id="1209932"/>
    <lineage>
        <taxon>Eukaryota</taxon>
        <taxon>Fungi</taxon>
        <taxon>Dikarya</taxon>
        <taxon>Ascomycota</taxon>
        <taxon>Pezizomycotina</taxon>
        <taxon>Sordariomycetes</taxon>
        <taxon>Hypocreomycetidae</taxon>
        <taxon>Glomerellales</taxon>
        <taxon>Glomerellaceae</taxon>
        <taxon>Colletotrichum</taxon>
        <taxon>Colletotrichum acutatum species complex</taxon>
    </lineage>
</organism>
<accession>A0A9P7UBY3</accession>
<dbReference type="Proteomes" id="UP000699042">
    <property type="component" value="Unassembled WGS sequence"/>
</dbReference>
<keyword evidence="2" id="KW-1185">Reference proteome</keyword>
<gene>
    <name evidence="1" type="ORF">JMJ77_012576</name>
</gene>
<dbReference type="EMBL" id="JAESDN010000005">
    <property type="protein sequence ID" value="KAG7049818.1"/>
    <property type="molecule type" value="Genomic_DNA"/>
</dbReference>
<name>A0A9P7UBY3_9PEZI</name>
<evidence type="ECO:0000313" key="2">
    <source>
        <dbReference type="Proteomes" id="UP000699042"/>
    </source>
</evidence>
<dbReference type="AlphaFoldDB" id="A0A9P7UBY3"/>
<protein>
    <submittedName>
        <fullName evidence="1">Uncharacterized protein</fullName>
    </submittedName>
</protein>
<comment type="caution">
    <text evidence="1">The sequence shown here is derived from an EMBL/GenBank/DDBJ whole genome shotgun (WGS) entry which is preliminary data.</text>
</comment>
<proteinExistence type="predicted"/>
<evidence type="ECO:0000313" key="1">
    <source>
        <dbReference type="EMBL" id="KAG7049818.1"/>
    </source>
</evidence>
<sequence length="58" mass="6291">MSPSLRSDASSATPVRCRVPSCFSESTVGIYWAGGHASFSLFCNSFAFLERGVSKDPW</sequence>